<evidence type="ECO:0000256" key="1">
    <source>
        <dbReference type="SAM" id="MobiDB-lite"/>
    </source>
</evidence>
<feature type="compositionally biased region" description="Gly residues" evidence="1">
    <location>
        <begin position="203"/>
        <end position="212"/>
    </location>
</feature>
<dbReference type="EMBL" id="WEGI01000012">
    <property type="protein sequence ID" value="MQY29743.1"/>
    <property type="molecule type" value="Genomic_DNA"/>
</dbReference>
<protein>
    <recommendedName>
        <fullName evidence="5">34 kDa antigenic protein</fullName>
    </recommendedName>
</protein>
<organism evidence="3 4">
    <name type="scientific">Nocardia aurantia</name>
    <dbReference type="NCBI Taxonomy" id="2585199"/>
    <lineage>
        <taxon>Bacteria</taxon>
        <taxon>Bacillati</taxon>
        <taxon>Actinomycetota</taxon>
        <taxon>Actinomycetes</taxon>
        <taxon>Mycobacteriales</taxon>
        <taxon>Nocardiaceae</taxon>
        <taxon>Nocardia</taxon>
    </lineage>
</organism>
<keyword evidence="2" id="KW-0812">Transmembrane</keyword>
<dbReference type="RefSeq" id="WP_153346904.1">
    <property type="nucleotide sequence ID" value="NZ_WEGI01000012.1"/>
</dbReference>
<accession>A0A7K0DVD8</accession>
<name>A0A7K0DVD8_9NOCA</name>
<feature type="compositionally biased region" description="Low complexity" evidence="1">
    <location>
        <begin position="336"/>
        <end position="354"/>
    </location>
</feature>
<reference evidence="3 4" key="1">
    <citation type="submission" date="2019-10" db="EMBL/GenBank/DDBJ databases">
        <title>Nocardia macrotermitis sp. nov. and Nocardia aurantia sp. nov., isolated from the gut of fungus growing-termite Macrotermes natalensis.</title>
        <authorList>
            <person name="Benndorf R."/>
            <person name="Schwitalla J."/>
            <person name="Martin K."/>
            <person name="De Beer W."/>
            <person name="Kaster A.-K."/>
            <person name="Vollmers J."/>
            <person name="Poulsen M."/>
            <person name="Beemelmanns C."/>
        </authorList>
    </citation>
    <scope>NUCLEOTIDE SEQUENCE [LARGE SCALE GENOMIC DNA]</scope>
    <source>
        <strain evidence="3 4">RB56</strain>
    </source>
</reference>
<sequence length="380" mass="37625">MSYPTGGSGYSGPTPGPSSAQGYGQQPTGAGAIHTGASAPGPGGAGSAAGGSAGSAATGVKGLPFYLTIGVTVLGIVNFLLGFLKFESFDLASARSSMTTDRDLFQQGGFAAVVILLFAGLVAGISLLPKQNGNHAVVAAGSVAGFLAVLFQGLDLQPGLSLAGAAWALIILSLVQAGVAVFALLLESGVVSAPAPKPAAPQGGFGGPGGGYPQQPPSYGSAPQYGQGQPGQASPYGQYGQQPSYGGQQPGQQQYGQQAPYGQQQYGQQPYGQPAGYGQPAYGQQQGYGQQPTVGFGTAAQQRQQPATGEEAATQHFGSLPSASPYGGAGYGQGSSAGQTAQAGQSAQSGQSGSVKPFGGEQNADPAADATRAFRPEDDK</sequence>
<keyword evidence="2" id="KW-1133">Transmembrane helix</keyword>
<feature type="compositionally biased region" description="Low complexity" evidence="1">
    <location>
        <begin position="217"/>
        <end position="292"/>
    </location>
</feature>
<feature type="region of interest" description="Disordered" evidence="1">
    <location>
        <begin position="1"/>
        <end position="50"/>
    </location>
</feature>
<feature type="compositionally biased region" description="Gly residues" evidence="1">
    <location>
        <begin position="1"/>
        <end position="10"/>
    </location>
</feature>
<proteinExistence type="predicted"/>
<comment type="caution">
    <text evidence="3">The sequence shown here is derived from an EMBL/GenBank/DDBJ whole genome shotgun (WGS) entry which is preliminary data.</text>
</comment>
<evidence type="ECO:0008006" key="5">
    <source>
        <dbReference type="Google" id="ProtNLM"/>
    </source>
</evidence>
<keyword evidence="4" id="KW-1185">Reference proteome</keyword>
<keyword evidence="2" id="KW-0472">Membrane</keyword>
<feature type="transmembrane region" description="Helical" evidence="2">
    <location>
        <begin position="166"/>
        <end position="186"/>
    </location>
</feature>
<dbReference type="Pfam" id="PF17270">
    <property type="entry name" value="DUF5336"/>
    <property type="match status" value="1"/>
</dbReference>
<evidence type="ECO:0000256" key="2">
    <source>
        <dbReference type="SAM" id="Phobius"/>
    </source>
</evidence>
<feature type="transmembrane region" description="Helical" evidence="2">
    <location>
        <begin position="135"/>
        <end position="154"/>
    </location>
</feature>
<dbReference type="Proteomes" id="UP000431401">
    <property type="component" value="Unassembled WGS sequence"/>
</dbReference>
<feature type="compositionally biased region" description="Gly residues" evidence="1">
    <location>
        <begin position="41"/>
        <end position="50"/>
    </location>
</feature>
<evidence type="ECO:0000313" key="3">
    <source>
        <dbReference type="EMBL" id="MQY29743.1"/>
    </source>
</evidence>
<feature type="region of interest" description="Disordered" evidence="1">
    <location>
        <begin position="196"/>
        <end position="380"/>
    </location>
</feature>
<feature type="transmembrane region" description="Helical" evidence="2">
    <location>
        <begin position="65"/>
        <end position="84"/>
    </location>
</feature>
<dbReference type="OrthoDB" id="4571505at2"/>
<dbReference type="InterPro" id="IPR035166">
    <property type="entry name" value="DUF5336"/>
</dbReference>
<feature type="transmembrane region" description="Helical" evidence="2">
    <location>
        <begin position="104"/>
        <end position="128"/>
    </location>
</feature>
<dbReference type="AlphaFoldDB" id="A0A7K0DVD8"/>
<evidence type="ECO:0000313" key="4">
    <source>
        <dbReference type="Proteomes" id="UP000431401"/>
    </source>
</evidence>
<gene>
    <name evidence="3" type="ORF">NRB56_53360</name>
</gene>